<dbReference type="SMART" id="SM00267">
    <property type="entry name" value="GGDEF"/>
    <property type="match status" value="1"/>
</dbReference>
<dbReference type="InterPro" id="IPR000160">
    <property type="entry name" value="GGDEF_dom"/>
</dbReference>
<evidence type="ECO:0000313" key="6">
    <source>
        <dbReference type="EMBL" id="EGG28646.1"/>
    </source>
</evidence>
<comment type="caution">
    <text evidence="6">The sequence shown here is derived from an EMBL/GenBank/DDBJ whole genome shotgun (WGS) entry which is preliminary data.</text>
</comment>
<accession>F3L4V4</accession>
<evidence type="ECO:0000256" key="1">
    <source>
        <dbReference type="ARBA" id="ARBA00001946"/>
    </source>
</evidence>
<dbReference type="Pfam" id="PF00990">
    <property type="entry name" value="GGDEF"/>
    <property type="match status" value="1"/>
</dbReference>
<gene>
    <name evidence="6" type="ORF">IMCC3088_2732</name>
</gene>
<dbReference type="CDD" id="cd01949">
    <property type="entry name" value="GGDEF"/>
    <property type="match status" value="1"/>
</dbReference>
<feature type="transmembrane region" description="Helical" evidence="4">
    <location>
        <begin position="236"/>
        <end position="257"/>
    </location>
</feature>
<dbReference type="NCBIfam" id="TIGR00254">
    <property type="entry name" value="GGDEF"/>
    <property type="match status" value="1"/>
</dbReference>
<sequence>MYSAFELYAGGKLIGSRGHLPPNASPDWDRDLVVRVPPEAVSTDGSLVLALRVWGGPEAVTSRWGGGVYGDTLWLGDYFTLASEDFKTALAPMFMAALFLLSALFSFYVYSRSASLLSYLWFALLSSALALYCYSLSDLRFMVPLDFVTYEKIEYASVCFVAPLLVRTVWSILDVELTAFMRALTIACAGLGAALAVVPGLEINFGAIDIFRVFAAVLVYQYLQTIYGAWRAGDDKAFIFIVGSLVFITTSVHDLFVTLLFDVAPGKMLSMYGFFSLVVCMAVLLSRQYAAVLDNLGELVNERTQQLRDANSRLARHAREDALTQLLNRRGFQESAEQIIANVQAQGSTLSLILCDVDHFKRINDRYGHAVGDRVLQHLARHLGLNIRDVDILGRWGGEEFILVLPDLSLSGAQTLAQRLCDSLPSQIFRIDGIRLGLTMTFGVAQWRQGDTLESLIARADVALYEGKTRGRCQVVSERPNVAQGALS</sequence>
<protein>
    <recommendedName>
        <fullName evidence="2">diguanylate cyclase</fullName>
        <ecNumber evidence="2">2.7.7.65</ecNumber>
    </recommendedName>
</protein>
<feature type="transmembrane region" description="Helical" evidence="4">
    <location>
        <begin position="116"/>
        <end position="134"/>
    </location>
</feature>
<evidence type="ECO:0000259" key="5">
    <source>
        <dbReference type="PROSITE" id="PS50887"/>
    </source>
</evidence>
<feature type="transmembrane region" description="Helical" evidence="4">
    <location>
        <begin position="210"/>
        <end position="230"/>
    </location>
</feature>
<dbReference type="SUPFAM" id="SSF55073">
    <property type="entry name" value="Nucleotide cyclase"/>
    <property type="match status" value="1"/>
</dbReference>
<feature type="transmembrane region" description="Helical" evidence="4">
    <location>
        <begin position="269"/>
        <end position="286"/>
    </location>
</feature>
<feature type="domain" description="GGDEF" evidence="5">
    <location>
        <begin position="348"/>
        <end position="480"/>
    </location>
</feature>
<organism evidence="6 7">
    <name type="scientific">Aequoribacter fuscus</name>
    <dbReference type="NCBI Taxonomy" id="2518989"/>
    <lineage>
        <taxon>Bacteria</taxon>
        <taxon>Pseudomonadati</taxon>
        <taxon>Pseudomonadota</taxon>
        <taxon>Gammaproteobacteria</taxon>
        <taxon>Cellvibrionales</taxon>
        <taxon>Halieaceae</taxon>
        <taxon>Aequoribacter</taxon>
    </lineage>
</organism>
<evidence type="ECO:0000256" key="2">
    <source>
        <dbReference type="ARBA" id="ARBA00012528"/>
    </source>
</evidence>
<feature type="transmembrane region" description="Helical" evidence="4">
    <location>
        <begin position="179"/>
        <end position="198"/>
    </location>
</feature>
<name>F3L4V4_9GAMM</name>
<reference evidence="6 7" key="1">
    <citation type="journal article" date="2011" name="J. Bacteriol.">
        <title>Genome sequence of strain IMCC3088, a proteorhodopsin-containing marine bacterium belonging to the OM60/NOR5 clade.</title>
        <authorList>
            <person name="Jang Y."/>
            <person name="Oh H.M."/>
            <person name="Kang I."/>
            <person name="Lee K."/>
            <person name="Yang S.J."/>
            <person name="Cho J.C."/>
        </authorList>
    </citation>
    <scope>NUCLEOTIDE SEQUENCE [LARGE SCALE GENOMIC DNA]</scope>
    <source>
        <strain evidence="6 7">IMCC3088</strain>
    </source>
</reference>
<dbReference type="PANTHER" id="PTHR45138:SF9">
    <property type="entry name" value="DIGUANYLATE CYCLASE DGCM-RELATED"/>
    <property type="match status" value="1"/>
</dbReference>
<dbReference type="InterPro" id="IPR029787">
    <property type="entry name" value="Nucleotide_cyclase"/>
</dbReference>
<feature type="transmembrane region" description="Helical" evidence="4">
    <location>
        <begin position="155"/>
        <end position="173"/>
    </location>
</feature>
<keyword evidence="4" id="KW-0472">Membrane</keyword>
<feature type="transmembrane region" description="Helical" evidence="4">
    <location>
        <begin position="89"/>
        <end position="110"/>
    </location>
</feature>
<dbReference type="Gene3D" id="3.30.70.270">
    <property type="match status" value="1"/>
</dbReference>
<dbReference type="PANTHER" id="PTHR45138">
    <property type="entry name" value="REGULATORY COMPONENTS OF SENSORY TRANSDUCTION SYSTEM"/>
    <property type="match status" value="1"/>
</dbReference>
<dbReference type="STRING" id="2518989.IMCC3088_2732"/>
<dbReference type="FunFam" id="3.30.70.270:FF:000001">
    <property type="entry name" value="Diguanylate cyclase domain protein"/>
    <property type="match status" value="1"/>
</dbReference>
<keyword evidence="4" id="KW-0812">Transmembrane</keyword>
<dbReference type="eggNOG" id="COG3706">
    <property type="taxonomic scope" value="Bacteria"/>
</dbReference>
<dbReference type="PROSITE" id="PS50887">
    <property type="entry name" value="GGDEF"/>
    <property type="match status" value="1"/>
</dbReference>
<evidence type="ECO:0000256" key="4">
    <source>
        <dbReference type="SAM" id="Phobius"/>
    </source>
</evidence>
<keyword evidence="7" id="KW-1185">Reference proteome</keyword>
<evidence type="ECO:0000313" key="7">
    <source>
        <dbReference type="Proteomes" id="UP000005615"/>
    </source>
</evidence>
<dbReference type="InterPro" id="IPR043128">
    <property type="entry name" value="Rev_trsase/Diguanyl_cyclase"/>
</dbReference>
<proteinExistence type="predicted"/>
<evidence type="ECO:0000256" key="3">
    <source>
        <dbReference type="ARBA" id="ARBA00034247"/>
    </source>
</evidence>
<dbReference type="EC" id="2.7.7.65" evidence="2"/>
<dbReference type="Proteomes" id="UP000005615">
    <property type="component" value="Unassembled WGS sequence"/>
</dbReference>
<dbReference type="InterPro" id="IPR050469">
    <property type="entry name" value="Diguanylate_Cyclase"/>
</dbReference>
<dbReference type="EMBL" id="AEIG01000090">
    <property type="protein sequence ID" value="EGG28646.1"/>
    <property type="molecule type" value="Genomic_DNA"/>
</dbReference>
<dbReference type="GO" id="GO:0052621">
    <property type="term" value="F:diguanylate cyclase activity"/>
    <property type="evidence" value="ECO:0007669"/>
    <property type="project" value="UniProtKB-EC"/>
</dbReference>
<keyword evidence="4" id="KW-1133">Transmembrane helix</keyword>
<comment type="cofactor">
    <cofactor evidence="1">
        <name>Mg(2+)</name>
        <dbReference type="ChEBI" id="CHEBI:18420"/>
    </cofactor>
</comment>
<dbReference type="AlphaFoldDB" id="F3L4V4"/>
<comment type="catalytic activity">
    <reaction evidence="3">
        <text>2 GTP = 3',3'-c-di-GMP + 2 diphosphate</text>
        <dbReference type="Rhea" id="RHEA:24898"/>
        <dbReference type="ChEBI" id="CHEBI:33019"/>
        <dbReference type="ChEBI" id="CHEBI:37565"/>
        <dbReference type="ChEBI" id="CHEBI:58805"/>
        <dbReference type="EC" id="2.7.7.65"/>
    </reaction>
</comment>